<dbReference type="RefSeq" id="WP_109669923.1">
    <property type="nucleotide sequence ID" value="NZ_QGGH01000010.1"/>
</dbReference>
<name>A0A8E3B3J0_RHILI</name>
<comment type="subunit">
    <text evidence="1">Homodimer.</text>
</comment>
<gene>
    <name evidence="5" type="ORF">C8D77_11043</name>
</gene>
<dbReference type="GO" id="GO:0050385">
    <property type="term" value="F:ureidoglycolate lyase activity"/>
    <property type="evidence" value="ECO:0007669"/>
    <property type="project" value="UniProtKB-EC"/>
</dbReference>
<evidence type="ECO:0000256" key="4">
    <source>
        <dbReference type="ARBA" id="ARBA00047684"/>
    </source>
</evidence>
<dbReference type="GO" id="GO:0000256">
    <property type="term" value="P:allantoin catabolic process"/>
    <property type="evidence" value="ECO:0007669"/>
    <property type="project" value="InterPro"/>
</dbReference>
<comment type="catalytic activity">
    <reaction evidence="4">
        <text>(S)-ureidoglycolate = urea + glyoxylate</text>
        <dbReference type="Rhea" id="RHEA:11304"/>
        <dbReference type="ChEBI" id="CHEBI:16199"/>
        <dbReference type="ChEBI" id="CHEBI:36655"/>
        <dbReference type="ChEBI" id="CHEBI:57296"/>
        <dbReference type="EC" id="4.3.2.3"/>
    </reaction>
</comment>
<dbReference type="AlphaFoldDB" id="A0A8E3B3J0"/>
<organism evidence="5 6">
    <name type="scientific">Rhizobium loti</name>
    <name type="common">Mesorhizobium loti</name>
    <dbReference type="NCBI Taxonomy" id="381"/>
    <lineage>
        <taxon>Bacteria</taxon>
        <taxon>Pseudomonadati</taxon>
        <taxon>Pseudomonadota</taxon>
        <taxon>Alphaproteobacteria</taxon>
        <taxon>Hyphomicrobiales</taxon>
        <taxon>Phyllobacteriaceae</taxon>
        <taxon>Mesorhizobium</taxon>
    </lineage>
</organism>
<dbReference type="GO" id="GO:0004848">
    <property type="term" value="F:ureidoglycolate hydrolase activity"/>
    <property type="evidence" value="ECO:0007669"/>
    <property type="project" value="InterPro"/>
</dbReference>
<dbReference type="Pfam" id="PF04115">
    <property type="entry name" value="Ureidogly_lyase"/>
    <property type="match status" value="1"/>
</dbReference>
<dbReference type="GeneID" id="61054657"/>
<evidence type="ECO:0000313" key="6">
    <source>
        <dbReference type="Proteomes" id="UP000245631"/>
    </source>
</evidence>
<evidence type="ECO:0000256" key="3">
    <source>
        <dbReference type="ARBA" id="ARBA00023239"/>
    </source>
</evidence>
<dbReference type="InterPro" id="IPR007247">
    <property type="entry name" value="Ureidogly_lyase"/>
</dbReference>
<proteinExistence type="predicted"/>
<dbReference type="SUPFAM" id="SSF51182">
    <property type="entry name" value="RmlC-like cupins"/>
    <property type="match status" value="1"/>
</dbReference>
<dbReference type="GO" id="GO:0006144">
    <property type="term" value="P:purine nucleobase metabolic process"/>
    <property type="evidence" value="ECO:0007669"/>
    <property type="project" value="UniProtKB-KW"/>
</dbReference>
<evidence type="ECO:0000313" key="5">
    <source>
        <dbReference type="EMBL" id="PWJ88576.1"/>
    </source>
</evidence>
<keyword evidence="3 5" id="KW-0456">Lyase</keyword>
<dbReference type="EMBL" id="QGGH01000010">
    <property type="protein sequence ID" value="PWJ88576.1"/>
    <property type="molecule type" value="Genomic_DNA"/>
</dbReference>
<dbReference type="Proteomes" id="UP000245631">
    <property type="component" value="Unassembled WGS sequence"/>
</dbReference>
<dbReference type="InterPro" id="IPR011051">
    <property type="entry name" value="RmlC_Cupin_sf"/>
</dbReference>
<dbReference type="InterPro" id="IPR024060">
    <property type="entry name" value="Ureidoglycolate_lyase_dom_sf"/>
</dbReference>
<keyword evidence="2" id="KW-0659">Purine metabolism</keyword>
<evidence type="ECO:0000256" key="2">
    <source>
        <dbReference type="ARBA" id="ARBA00022631"/>
    </source>
</evidence>
<comment type="caution">
    <text evidence="5">The sequence shown here is derived from an EMBL/GenBank/DDBJ whole genome shotgun (WGS) entry which is preliminary data.</text>
</comment>
<evidence type="ECO:0000256" key="1">
    <source>
        <dbReference type="ARBA" id="ARBA00011738"/>
    </source>
</evidence>
<accession>A0A8E3B3J0</accession>
<dbReference type="Gene3D" id="2.60.120.480">
    <property type="entry name" value="Ureidoglycolate hydrolase"/>
    <property type="match status" value="1"/>
</dbReference>
<protein>
    <submittedName>
        <fullName evidence="5">Ureidoglycolate lyase</fullName>
    </submittedName>
</protein>
<reference evidence="5 6" key="1">
    <citation type="submission" date="2018-05" db="EMBL/GenBank/DDBJ databases">
        <title>Genomic Encyclopedia of Type Strains, Phase IV (KMG-IV): sequencing the most valuable type-strain genomes for metagenomic binning, comparative biology and taxonomic classification.</title>
        <authorList>
            <person name="Goeker M."/>
        </authorList>
    </citation>
    <scope>NUCLEOTIDE SEQUENCE [LARGE SCALE GENOMIC DNA]</scope>
    <source>
        <strain evidence="5 6">DSM 2626</strain>
    </source>
</reference>
<sequence>MTISISAMPVREADFSAYGTVHSLAAPGTPASEVGLVRSSGLGWTDTYTAAPLLSTTGSLGYTLGEGGPFDTVKMERHLDTQEALFCAAKPIVLAVAAATEAARPKAGDIRAFIIEPGTVVVMHKGTWHDACRGIDEPTHYYWMATCGGGSVWVDIEGGPVHVTAAGRFDA</sequence>